<keyword evidence="8" id="KW-1185">Reference proteome</keyword>
<evidence type="ECO:0000256" key="4">
    <source>
        <dbReference type="RuleBase" id="RU003719"/>
    </source>
</evidence>
<dbReference type="OrthoDB" id="9793626at2"/>
<dbReference type="PANTHER" id="PTHR43761">
    <property type="entry name" value="D-ISOMER SPECIFIC 2-HYDROXYACID DEHYDROGENASE FAMILY PROTEIN (AFU_ORTHOLOGUE AFUA_1G13630)"/>
    <property type="match status" value="1"/>
</dbReference>
<name>A0A4Y8RPH1_9HYPH</name>
<protein>
    <submittedName>
        <fullName evidence="7">D-2-hydroxyacid dehydrogenase</fullName>
    </submittedName>
</protein>
<dbReference type="EMBL" id="SOZD01000002">
    <property type="protein sequence ID" value="TFF24920.1"/>
    <property type="molecule type" value="Genomic_DNA"/>
</dbReference>
<dbReference type="Pfam" id="PF00389">
    <property type="entry name" value="2-Hacid_dh"/>
    <property type="match status" value="1"/>
</dbReference>
<dbReference type="GO" id="GO:0051287">
    <property type="term" value="F:NAD binding"/>
    <property type="evidence" value="ECO:0007669"/>
    <property type="project" value="InterPro"/>
</dbReference>
<evidence type="ECO:0000256" key="3">
    <source>
        <dbReference type="ARBA" id="ARBA00023027"/>
    </source>
</evidence>
<reference evidence="7 8" key="1">
    <citation type="submission" date="2019-03" db="EMBL/GenBank/DDBJ databases">
        <title>Jiella endophytica sp. nov., a novel endophytic bacterium isolated from root of Ficus microcarpa Linn. f.</title>
        <authorList>
            <person name="Tuo L."/>
        </authorList>
    </citation>
    <scope>NUCLEOTIDE SEQUENCE [LARGE SCALE GENOMIC DNA]</scope>
    <source>
        <strain evidence="7 8">CBS5Q-3</strain>
    </source>
</reference>
<dbReference type="SUPFAM" id="SSF51735">
    <property type="entry name" value="NAD(P)-binding Rossmann-fold domains"/>
    <property type="match status" value="1"/>
</dbReference>
<dbReference type="InterPro" id="IPR050418">
    <property type="entry name" value="D-iso_2-hydroxyacid_DH_PdxB"/>
</dbReference>
<dbReference type="InterPro" id="IPR029753">
    <property type="entry name" value="D-isomer_DH_CS"/>
</dbReference>
<dbReference type="Proteomes" id="UP000298179">
    <property type="component" value="Unassembled WGS sequence"/>
</dbReference>
<dbReference type="SUPFAM" id="SSF52283">
    <property type="entry name" value="Formate/glycerate dehydrogenase catalytic domain-like"/>
    <property type="match status" value="1"/>
</dbReference>
<dbReference type="PROSITE" id="PS00671">
    <property type="entry name" value="D_2_HYDROXYACID_DH_3"/>
    <property type="match status" value="1"/>
</dbReference>
<evidence type="ECO:0000259" key="6">
    <source>
        <dbReference type="Pfam" id="PF02826"/>
    </source>
</evidence>
<sequence length="318" mass="34911">MTKIVFLDRETIGPDIELTKPSGGHEWVEYASTRPEEVVERLRGATIAVTNKVPIRRESLEQLPDLKFVTVAATGYDVIDIEACRDKAIPVSNVRGYAENTVPDHAMALILALSRSIPGYRQDVIDGEWQKAGQFCFFNHPIFDLSGRKIGIIGEGVIGQGVAKRASAFGMQVMFAAHKGVDGLGPLYTPFDEVIETADVITLHAPLTPKTRGVIAMPEFRRMRKKPLIINTSRGGLVDEADLVRALNDGLIAGFGFDVLTKEPPAPDNPLLTVLDRPNVIVTPHVAWASNEAQTEVWRQVVESIDKFVAGDPVRRVL</sequence>
<evidence type="ECO:0000313" key="7">
    <source>
        <dbReference type="EMBL" id="TFF24920.1"/>
    </source>
</evidence>
<dbReference type="InterPro" id="IPR006139">
    <property type="entry name" value="D-isomer_2_OHA_DH_cat_dom"/>
</dbReference>
<comment type="similarity">
    <text evidence="1 4">Belongs to the D-isomer specific 2-hydroxyacid dehydrogenase family.</text>
</comment>
<dbReference type="InterPro" id="IPR036291">
    <property type="entry name" value="NAD(P)-bd_dom_sf"/>
</dbReference>
<dbReference type="Gene3D" id="3.40.50.720">
    <property type="entry name" value="NAD(P)-binding Rossmann-like Domain"/>
    <property type="match status" value="2"/>
</dbReference>
<accession>A0A4Y8RPH1</accession>
<proteinExistence type="inferred from homology"/>
<dbReference type="CDD" id="cd12162">
    <property type="entry name" value="2-Hacid_dh_4"/>
    <property type="match status" value="1"/>
</dbReference>
<evidence type="ECO:0000259" key="5">
    <source>
        <dbReference type="Pfam" id="PF00389"/>
    </source>
</evidence>
<dbReference type="PANTHER" id="PTHR43761:SF1">
    <property type="entry name" value="D-ISOMER SPECIFIC 2-HYDROXYACID DEHYDROGENASE CATALYTIC DOMAIN-CONTAINING PROTEIN-RELATED"/>
    <property type="match status" value="1"/>
</dbReference>
<feature type="domain" description="D-isomer specific 2-hydroxyacid dehydrogenase NAD-binding" evidence="6">
    <location>
        <begin position="107"/>
        <end position="287"/>
    </location>
</feature>
<keyword evidence="3" id="KW-0520">NAD</keyword>
<dbReference type="GO" id="GO:0016616">
    <property type="term" value="F:oxidoreductase activity, acting on the CH-OH group of donors, NAD or NADP as acceptor"/>
    <property type="evidence" value="ECO:0007669"/>
    <property type="project" value="InterPro"/>
</dbReference>
<dbReference type="AlphaFoldDB" id="A0A4Y8RPH1"/>
<gene>
    <name evidence="7" type="ORF">E3C22_05910</name>
</gene>
<comment type="caution">
    <text evidence="7">The sequence shown here is derived from an EMBL/GenBank/DDBJ whole genome shotgun (WGS) entry which is preliminary data.</text>
</comment>
<organism evidence="7 8">
    <name type="scientific">Jiella endophytica</name>
    <dbReference type="NCBI Taxonomy" id="2558362"/>
    <lineage>
        <taxon>Bacteria</taxon>
        <taxon>Pseudomonadati</taxon>
        <taxon>Pseudomonadota</taxon>
        <taxon>Alphaproteobacteria</taxon>
        <taxon>Hyphomicrobiales</taxon>
        <taxon>Aurantimonadaceae</taxon>
        <taxon>Jiella</taxon>
    </lineage>
</organism>
<dbReference type="Pfam" id="PF02826">
    <property type="entry name" value="2-Hacid_dh_C"/>
    <property type="match status" value="1"/>
</dbReference>
<keyword evidence="2 4" id="KW-0560">Oxidoreductase</keyword>
<evidence type="ECO:0000313" key="8">
    <source>
        <dbReference type="Proteomes" id="UP000298179"/>
    </source>
</evidence>
<evidence type="ECO:0000256" key="2">
    <source>
        <dbReference type="ARBA" id="ARBA00023002"/>
    </source>
</evidence>
<feature type="domain" description="D-isomer specific 2-hydroxyacid dehydrogenase catalytic" evidence="5">
    <location>
        <begin position="28"/>
        <end position="317"/>
    </location>
</feature>
<evidence type="ECO:0000256" key="1">
    <source>
        <dbReference type="ARBA" id="ARBA00005854"/>
    </source>
</evidence>
<dbReference type="InterPro" id="IPR006140">
    <property type="entry name" value="D-isomer_DH_NAD-bd"/>
</dbReference>